<feature type="transmembrane region" description="Helical" evidence="1">
    <location>
        <begin position="391"/>
        <end position="407"/>
    </location>
</feature>
<reference evidence="2 3" key="1">
    <citation type="submission" date="2024-09" db="EMBL/GenBank/DDBJ databases">
        <authorList>
            <person name="Sun Q."/>
            <person name="Mori K."/>
        </authorList>
    </citation>
    <scope>NUCLEOTIDE SEQUENCE [LARGE SCALE GENOMIC DNA]</scope>
    <source>
        <strain evidence="2 3">JCM 6917</strain>
    </source>
</reference>
<keyword evidence="1" id="KW-0472">Membrane</keyword>
<dbReference type="EMBL" id="JBHMCY010000024">
    <property type="protein sequence ID" value="MFB9463950.1"/>
    <property type="molecule type" value="Genomic_DNA"/>
</dbReference>
<accession>A0ABV5N109</accession>
<keyword evidence="3" id="KW-1185">Reference proteome</keyword>
<evidence type="ECO:0000313" key="2">
    <source>
        <dbReference type="EMBL" id="MFB9463950.1"/>
    </source>
</evidence>
<feature type="transmembrane region" description="Helical" evidence="1">
    <location>
        <begin position="413"/>
        <end position="435"/>
    </location>
</feature>
<evidence type="ECO:0000313" key="3">
    <source>
        <dbReference type="Proteomes" id="UP001589709"/>
    </source>
</evidence>
<protein>
    <recommendedName>
        <fullName evidence="4">Integral membrane protein</fullName>
    </recommendedName>
</protein>
<evidence type="ECO:0008006" key="4">
    <source>
        <dbReference type="Google" id="ProtNLM"/>
    </source>
</evidence>
<keyword evidence="1" id="KW-1133">Transmembrane helix</keyword>
<sequence length="454" mass="46713">MAPTQTPAPPPSGGGADDQVVVTPEEHAEYRRLRHAAAVRHRTARSVGASVLLLVALLLSPLAVVAAWVDDEVTDTDRYVQTVAPLGSDPAVQAAVTDRLTDRVVANVDVEAVTRWLGEALADAGAPPAVADRADALTGPLRAAVTDAVHRVVQRVVTSDAFEDAWVAANRRAHTAVVNVLTGSQGGAVRAEQDKVVLDLGTVVDEVKQRLVDAGFEKASVIPAPDRQITLFESDALPEAQAGLRLLDVLGTWLPVLTVVLAALAVWTAPGHRVMLLVTALGAALMMVLLLIALAVARRFYLDAVPASTLPPDAATAIYDTLVRFLRDSTRTLLVVAVVVALAAYLYGPGRAARGVRGLAASGTTAAGHGLRRLGLRTGAAGRWLAARRPGTTGVVIAGGALALVLWNHPTVAAVALVLGLVLAVLVVLAVLAAAGGSAPREAGRPAGPGGAAP</sequence>
<name>A0ABV5N109_9ACTN</name>
<feature type="transmembrane region" description="Helical" evidence="1">
    <location>
        <begin position="274"/>
        <end position="297"/>
    </location>
</feature>
<organism evidence="2 3">
    <name type="scientific">Streptomyces cinereospinus</name>
    <dbReference type="NCBI Taxonomy" id="285561"/>
    <lineage>
        <taxon>Bacteria</taxon>
        <taxon>Bacillati</taxon>
        <taxon>Actinomycetota</taxon>
        <taxon>Actinomycetes</taxon>
        <taxon>Kitasatosporales</taxon>
        <taxon>Streptomycetaceae</taxon>
        <taxon>Streptomyces</taxon>
    </lineage>
</organism>
<dbReference type="Proteomes" id="UP001589709">
    <property type="component" value="Unassembled WGS sequence"/>
</dbReference>
<dbReference type="RefSeq" id="WP_381346455.1">
    <property type="nucleotide sequence ID" value="NZ_JBHMCY010000024.1"/>
</dbReference>
<feature type="transmembrane region" description="Helical" evidence="1">
    <location>
        <begin position="329"/>
        <end position="347"/>
    </location>
</feature>
<proteinExistence type="predicted"/>
<comment type="caution">
    <text evidence="2">The sequence shown here is derived from an EMBL/GenBank/DDBJ whole genome shotgun (WGS) entry which is preliminary data.</text>
</comment>
<feature type="transmembrane region" description="Helical" evidence="1">
    <location>
        <begin position="47"/>
        <end position="69"/>
    </location>
</feature>
<gene>
    <name evidence="2" type="ORF">ACFF45_14850</name>
</gene>
<evidence type="ECO:0000256" key="1">
    <source>
        <dbReference type="SAM" id="Phobius"/>
    </source>
</evidence>
<feature type="transmembrane region" description="Helical" evidence="1">
    <location>
        <begin position="250"/>
        <end position="267"/>
    </location>
</feature>
<keyword evidence="1" id="KW-0812">Transmembrane</keyword>